<gene>
    <name evidence="1" type="ORF">CH333_08950</name>
</gene>
<proteinExistence type="predicted"/>
<evidence type="ECO:0000313" key="1">
    <source>
        <dbReference type="EMBL" id="OYD14118.1"/>
    </source>
</evidence>
<organism evidence="1 2">
    <name type="scientific">candidate division WOR-3 bacterium JGI_Cruoil_03_44_89</name>
    <dbReference type="NCBI Taxonomy" id="1973748"/>
    <lineage>
        <taxon>Bacteria</taxon>
        <taxon>Bacteria division WOR-3</taxon>
    </lineage>
</organism>
<reference evidence="1 2" key="1">
    <citation type="submission" date="2017-07" db="EMBL/GenBank/DDBJ databases">
        <title>Recovery of genomes from metagenomes via a dereplication, aggregation, and scoring strategy.</title>
        <authorList>
            <person name="Sieber C.M."/>
            <person name="Probst A.J."/>
            <person name="Sharrar A."/>
            <person name="Thomas B.C."/>
            <person name="Hess M."/>
            <person name="Tringe S.G."/>
            <person name="Banfield J.F."/>
        </authorList>
    </citation>
    <scope>NUCLEOTIDE SEQUENCE [LARGE SCALE GENOMIC DNA]</scope>
    <source>
        <strain evidence="1">JGI_Cruoil_03_44_89</strain>
    </source>
</reference>
<name>A0A235BP64_UNCW3</name>
<protein>
    <submittedName>
        <fullName evidence="1">Uncharacterized protein</fullName>
    </submittedName>
</protein>
<comment type="caution">
    <text evidence="1">The sequence shown here is derived from an EMBL/GenBank/DDBJ whole genome shotgun (WGS) entry which is preliminary data.</text>
</comment>
<sequence length="198" mass="22296">MISFDFFRKGVPVILGILLVVVFFGCEEYQKEEFTISDLDAKACVLLLDSLSDTISTSLLTNFDTTWVVDTVIYNSIPEILDSLETNNIMITPGVSYTIVTPEDMDTNYIFYQDSLIGGDGVNVVFYFNDYLSINLVGENGTVIDEKSKAIPLETVYDCPELKTRIVYKLVEEGYLVELVKINQTLSDTLRAVILHEQ</sequence>
<dbReference type="Proteomes" id="UP000215215">
    <property type="component" value="Unassembled WGS sequence"/>
</dbReference>
<dbReference type="EMBL" id="NOZQ01000204">
    <property type="protein sequence ID" value="OYD14118.1"/>
    <property type="molecule type" value="Genomic_DNA"/>
</dbReference>
<evidence type="ECO:0000313" key="2">
    <source>
        <dbReference type="Proteomes" id="UP000215215"/>
    </source>
</evidence>
<accession>A0A235BP64</accession>
<dbReference type="AlphaFoldDB" id="A0A235BP64"/>